<dbReference type="CDD" id="cd06326">
    <property type="entry name" value="PBP1_ABC_ligand_binding-like"/>
    <property type="match status" value="1"/>
</dbReference>
<dbReference type="EMBL" id="BMYO01000007">
    <property type="protein sequence ID" value="GHD65480.1"/>
    <property type="molecule type" value="Genomic_DNA"/>
</dbReference>
<dbReference type="Pfam" id="PF13458">
    <property type="entry name" value="Peripla_BP_6"/>
    <property type="match status" value="1"/>
</dbReference>
<keyword evidence="5" id="KW-0449">Lipoprotein</keyword>
<dbReference type="Proteomes" id="UP000604737">
    <property type="component" value="Unassembled WGS sequence"/>
</dbReference>
<evidence type="ECO:0000256" key="2">
    <source>
        <dbReference type="ARBA" id="ARBA00022729"/>
    </source>
</evidence>
<evidence type="ECO:0000259" key="4">
    <source>
        <dbReference type="Pfam" id="PF13458"/>
    </source>
</evidence>
<accession>A0ABQ3H465</accession>
<gene>
    <name evidence="5" type="ORF">GCM10007350_26010</name>
</gene>
<keyword evidence="2 3" id="KW-0732">Signal</keyword>
<evidence type="ECO:0000313" key="5">
    <source>
        <dbReference type="EMBL" id="GHD65480.1"/>
    </source>
</evidence>
<dbReference type="RefSeq" id="WP_189461332.1">
    <property type="nucleotide sequence ID" value="NZ_BMYO01000007.1"/>
</dbReference>
<name>A0ABQ3H465_9NEIS</name>
<organism evidence="5 6">
    <name type="scientific">Jeongeupia chitinilytica</name>
    <dbReference type="NCBI Taxonomy" id="1041641"/>
    <lineage>
        <taxon>Bacteria</taxon>
        <taxon>Pseudomonadati</taxon>
        <taxon>Pseudomonadota</taxon>
        <taxon>Betaproteobacteria</taxon>
        <taxon>Neisseriales</taxon>
        <taxon>Chitinibacteraceae</taxon>
        <taxon>Jeongeupia</taxon>
    </lineage>
</organism>
<evidence type="ECO:0000256" key="3">
    <source>
        <dbReference type="SAM" id="SignalP"/>
    </source>
</evidence>
<proteinExistence type="inferred from homology"/>
<comment type="similarity">
    <text evidence="1">Belongs to the leucine-binding protein family.</text>
</comment>
<feature type="signal peptide" evidence="3">
    <location>
        <begin position="1"/>
        <end position="19"/>
    </location>
</feature>
<evidence type="ECO:0000256" key="1">
    <source>
        <dbReference type="ARBA" id="ARBA00010062"/>
    </source>
</evidence>
<reference evidence="6" key="1">
    <citation type="journal article" date="2019" name="Int. J. Syst. Evol. Microbiol.">
        <title>The Global Catalogue of Microorganisms (GCM) 10K type strain sequencing project: providing services to taxonomists for standard genome sequencing and annotation.</title>
        <authorList>
            <consortium name="The Broad Institute Genomics Platform"/>
            <consortium name="The Broad Institute Genome Sequencing Center for Infectious Disease"/>
            <person name="Wu L."/>
            <person name="Ma J."/>
        </authorList>
    </citation>
    <scope>NUCLEOTIDE SEQUENCE [LARGE SCALE GENOMIC DNA]</scope>
    <source>
        <strain evidence="6">KCTC 23701</strain>
    </source>
</reference>
<feature type="domain" description="Leucine-binding protein" evidence="4">
    <location>
        <begin position="21"/>
        <end position="357"/>
    </location>
</feature>
<feature type="chain" id="PRO_5046102123" evidence="3">
    <location>
        <begin position="20"/>
        <end position="374"/>
    </location>
</feature>
<protein>
    <submittedName>
        <fullName evidence="5">Lipoprotein</fullName>
    </submittedName>
</protein>
<dbReference type="Gene3D" id="3.40.50.2300">
    <property type="match status" value="2"/>
</dbReference>
<sequence>MLRKLLLGAALALSPLAQADIIIGQSVPTTGLVANTGKALALGASLYFSRVNANGGINGEPINHLVRDDGYDPKRTIANTRDLIDKEGAIALVSYYGTATMTELEKSKVLDNAGIALVGVHSGADVLRAPSSSLFVFHTRASYRQEVDRIVNLLAGNLGVTRIGVIAQQDGYGQAGYGALKDALAKRNLTLAGEAWYDRNTGDTGKAAKELAKANPEAVVLITVSKPAATFVKQFRAAGGTAQLYGLSPIQFEEVIQTVGKKEAHGLGISEVLPYPRNEQLRFVREFQQDAAAVLRNGDVPSYAVMEGYLSARLVVEALKRAGKSPTRSAVYNGLTSLKRYDLGGFIIDFGDKKRTGSNFVELTMISPTGTLTR</sequence>
<dbReference type="SUPFAM" id="SSF53822">
    <property type="entry name" value="Periplasmic binding protein-like I"/>
    <property type="match status" value="1"/>
</dbReference>
<keyword evidence="6" id="KW-1185">Reference proteome</keyword>
<dbReference type="InterPro" id="IPR028082">
    <property type="entry name" value="Peripla_BP_I"/>
</dbReference>
<evidence type="ECO:0000313" key="6">
    <source>
        <dbReference type="Proteomes" id="UP000604737"/>
    </source>
</evidence>
<dbReference type="InterPro" id="IPR028081">
    <property type="entry name" value="Leu-bd"/>
</dbReference>
<dbReference type="PANTHER" id="PTHR47235">
    <property type="entry name" value="BLR6548 PROTEIN"/>
    <property type="match status" value="1"/>
</dbReference>
<dbReference type="PANTHER" id="PTHR47235:SF1">
    <property type="entry name" value="BLR6548 PROTEIN"/>
    <property type="match status" value="1"/>
</dbReference>
<comment type="caution">
    <text evidence="5">The sequence shown here is derived from an EMBL/GenBank/DDBJ whole genome shotgun (WGS) entry which is preliminary data.</text>
</comment>